<comment type="caution">
    <text evidence="1">Lacks conserved residue(s) required for the propagation of feature annotation.</text>
</comment>
<dbReference type="GO" id="GO:0000160">
    <property type="term" value="P:phosphorelay signal transduction system"/>
    <property type="evidence" value="ECO:0007669"/>
    <property type="project" value="InterPro"/>
</dbReference>
<reference evidence="3 4" key="1">
    <citation type="journal article" date="2018" name="Sci. Adv.">
        <title>Multi-heme cytochromes provide a pathway for survival in energy-limited environments.</title>
        <authorList>
            <person name="Deng X."/>
            <person name="Dohmae N."/>
            <person name="Nealson K.H."/>
            <person name="Hashimoto K."/>
            <person name="Okamoto A."/>
        </authorList>
    </citation>
    <scope>NUCLEOTIDE SEQUENCE [LARGE SCALE GENOMIC DNA]</scope>
    <source>
        <strain evidence="3 4">IS5</strain>
    </source>
</reference>
<dbReference type="RefSeq" id="WP_126377758.1">
    <property type="nucleotide sequence ID" value="NZ_AP017378.1"/>
</dbReference>
<dbReference type="AlphaFoldDB" id="A0A2Z6AXP5"/>
<dbReference type="Gene3D" id="3.40.50.2300">
    <property type="match status" value="1"/>
</dbReference>
<dbReference type="InterPro" id="IPR001789">
    <property type="entry name" value="Sig_transdc_resp-reg_receiver"/>
</dbReference>
<gene>
    <name evidence="3" type="ORF">DFE_1285</name>
</gene>
<dbReference type="InterPro" id="IPR011006">
    <property type="entry name" value="CheY-like_superfamily"/>
</dbReference>
<dbReference type="PROSITE" id="PS50110">
    <property type="entry name" value="RESPONSE_REGULATORY"/>
    <property type="match status" value="1"/>
</dbReference>
<sequence>MAYTVLFIAPEDSFRQQLSVLLAAQGLLVTEEADPEEAVRVLTDHGADVVLYATGESHEDDLRRIQRMHDAAPKAGIILLENGGSIDFVMEARKRGVWDDILIPFELTELLEKIRAAGKRARPEDKQE</sequence>
<organism evidence="3 4">
    <name type="scientific">Desulfovibrio ferrophilus</name>
    <dbReference type="NCBI Taxonomy" id="241368"/>
    <lineage>
        <taxon>Bacteria</taxon>
        <taxon>Pseudomonadati</taxon>
        <taxon>Thermodesulfobacteriota</taxon>
        <taxon>Desulfovibrionia</taxon>
        <taxon>Desulfovibrionales</taxon>
        <taxon>Desulfovibrionaceae</taxon>
        <taxon>Desulfovibrio</taxon>
    </lineage>
</organism>
<evidence type="ECO:0000313" key="3">
    <source>
        <dbReference type="EMBL" id="BBD08011.1"/>
    </source>
</evidence>
<dbReference type="OrthoDB" id="5454270at2"/>
<proteinExistence type="predicted"/>
<dbReference type="SUPFAM" id="SSF52172">
    <property type="entry name" value="CheY-like"/>
    <property type="match status" value="1"/>
</dbReference>
<name>A0A2Z6AXP5_9BACT</name>
<evidence type="ECO:0000313" key="4">
    <source>
        <dbReference type="Proteomes" id="UP000269883"/>
    </source>
</evidence>
<evidence type="ECO:0000256" key="1">
    <source>
        <dbReference type="PROSITE-ProRule" id="PRU00169"/>
    </source>
</evidence>
<protein>
    <submittedName>
        <fullName evidence="3">Response regulator receiver protein</fullName>
    </submittedName>
</protein>
<dbReference type="EMBL" id="AP017378">
    <property type="protein sequence ID" value="BBD08011.1"/>
    <property type="molecule type" value="Genomic_DNA"/>
</dbReference>
<dbReference type="Proteomes" id="UP000269883">
    <property type="component" value="Chromosome"/>
</dbReference>
<feature type="domain" description="Response regulatory" evidence="2">
    <location>
        <begin position="4"/>
        <end position="118"/>
    </location>
</feature>
<dbReference type="KEGG" id="dfl:DFE_1285"/>
<evidence type="ECO:0000259" key="2">
    <source>
        <dbReference type="PROSITE" id="PS50110"/>
    </source>
</evidence>
<keyword evidence="4" id="KW-1185">Reference proteome</keyword>
<accession>A0A2Z6AXP5</accession>